<dbReference type="EMBL" id="JPKY01000002">
    <property type="protein sequence ID" value="KFH48721.1"/>
    <property type="molecule type" value="Genomic_DNA"/>
</dbReference>
<keyword evidence="2" id="KW-0732">Signal</keyword>
<sequence length="347" mass="37595">MLMNSAIAAAVLAAFAGQATAASVHRHLHQEAVEKRAAETEVVTVFETVYVTMGQGGAAAPTANVHDEHAPAPRPSSKPEPAVMIEEKAVDNPAPSKVASKSKSNGSSLPGKRGMAYNNADLANAFGGACKSCGWGYNWASTRDGLDSKYNFVPMLWGDRHEFTSVWDKNCEQAIASGSTHVFSFNEPDHASQAALDPVYAAQLHAKHMNKYSGRVQIGAPSVTNSGNPGEGLEWLKSFMDACNAQPGGCAVDFCNVHWYSQPQWANTLFDHLKKARDICNGKKIWLTEFAPIEASDEQLTEFMRDVIPKLDRLDYLDAYSYFMVAEGNLMSSSNSLSNYGEAYATV</sequence>
<evidence type="ECO:0000313" key="5">
    <source>
        <dbReference type="Proteomes" id="UP000029964"/>
    </source>
</evidence>
<gene>
    <name evidence="4" type="ORF">ACRE_005040</name>
</gene>
<dbReference type="InterPro" id="IPR024655">
    <property type="entry name" value="Asl1_glyco_hydro_catalytic"/>
</dbReference>
<dbReference type="PANTHER" id="PTHR34154:SF10">
    <property type="entry name" value="ASL1-LIKE GLYCOSYL HYDROLASE CATALYTIC DOMAIN-CONTAINING PROTEIN"/>
    <property type="match status" value="1"/>
</dbReference>
<dbReference type="SUPFAM" id="SSF51445">
    <property type="entry name" value="(Trans)glycosidases"/>
    <property type="match status" value="1"/>
</dbReference>
<dbReference type="OrthoDB" id="43654at2759"/>
<dbReference type="HOGENOM" id="CLU_040908_4_1_1"/>
<reference evidence="5" key="1">
    <citation type="journal article" date="2014" name="Genome Announc.">
        <title>Genome sequence and annotation of Acremonium chrysogenum, producer of the beta-lactam antibiotic cephalosporin C.</title>
        <authorList>
            <person name="Terfehr D."/>
            <person name="Dahlmann T.A."/>
            <person name="Specht T."/>
            <person name="Zadra I."/>
            <person name="Kuernsteiner H."/>
            <person name="Kueck U."/>
        </authorList>
    </citation>
    <scope>NUCLEOTIDE SEQUENCE [LARGE SCALE GENOMIC DNA]</scope>
    <source>
        <strain evidence="5">ATCC 11550 / CBS 779.69 / DSM 880 / IAM 14645 / JCM 23072 / IMI 49137</strain>
    </source>
</reference>
<keyword evidence="5" id="KW-1185">Reference proteome</keyword>
<feature type="region of interest" description="Disordered" evidence="1">
    <location>
        <begin position="58"/>
        <end position="112"/>
    </location>
</feature>
<dbReference type="Pfam" id="PF11790">
    <property type="entry name" value="Glyco_hydro_cc"/>
    <property type="match status" value="1"/>
</dbReference>
<dbReference type="InterPro" id="IPR017853">
    <property type="entry name" value="GH"/>
</dbReference>
<dbReference type="InterPro" id="IPR053183">
    <property type="entry name" value="ASL1"/>
</dbReference>
<dbReference type="GO" id="GO:0009277">
    <property type="term" value="C:fungal-type cell wall"/>
    <property type="evidence" value="ECO:0007669"/>
    <property type="project" value="TreeGrafter"/>
</dbReference>
<feature type="signal peptide" evidence="2">
    <location>
        <begin position="1"/>
        <end position="21"/>
    </location>
</feature>
<dbReference type="Proteomes" id="UP000029964">
    <property type="component" value="Unassembled WGS sequence"/>
</dbReference>
<dbReference type="AlphaFoldDB" id="A0A086TH89"/>
<accession>A0A086TH89</accession>
<name>A0A086TH89_HAPC1</name>
<protein>
    <submittedName>
        <fullName evidence="4">Alkali-sensitive linkage protein-like protein</fullName>
    </submittedName>
</protein>
<evidence type="ECO:0000259" key="3">
    <source>
        <dbReference type="Pfam" id="PF11790"/>
    </source>
</evidence>
<dbReference type="PANTHER" id="PTHR34154">
    <property type="entry name" value="ALKALI-SENSITIVE LINKAGE PROTEIN 1"/>
    <property type="match status" value="1"/>
</dbReference>
<feature type="chain" id="PRO_5001815880" evidence="2">
    <location>
        <begin position="22"/>
        <end position="347"/>
    </location>
</feature>
<evidence type="ECO:0000256" key="2">
    <source>
        <dbReference type="SAM" id="SignalP"/>
    </source>
</evidence>
<evidence type="ECO:0000313" key="4">
    <source>
        <dbReference type="EMBL" id="KFH48721.1"/>
    </source>
</evidence>
<organism evidence="4 5">
    <name type="scientific">Hapsidospora chrysogenum (strain ATCC 11550 / CBS 779.69 / DSM 880 / IAM 14645 / JCM 23072 / IMI 49137)</name>
    <name type="common">Acremonium chrysogenum</name>
    <dbReference type="NCBI Taxonomy" id="857340"/>
    <lineage>
        <taxon>Eukaryota</taxon>
        <taxon>Fungi</taxon>
        <taxon>Dikarya</taxon>
        <taxon>Ascomycota</taxon>
        <taxon>Pezizomycotina</taxon>
        <taxon>Sordariomycetes</taxon>
        <taxon>Hypocreomycetidae</taxon>
        <taxon>Hypocreales</taxon>
        <taxon>Bionectriaceae</taxon>
        <taxon>Hapsidospora</taxon>
    </lineage>
</organism>
<evidence type="ECO:0000256" key="1">
    <source>
        <dbReference type="SAM" id="MobiDB-lite"/>
    </source>
</evidence>
<proteinExistence type="predicted"/>
<comment type="caution">
    <text evidence="4">The sequence shown here is derived from an EMBL/GenBank/DDBJ whole genome shotgun (WGS) entry which is preliminary data.</text>
</comment>
<feature type="domain" description="Asl1-like glycosyl hydrolase catalytic" evidence="3">
    <location>
        <begin position="114"/>
        <end position="344"/>
    </location>
</feature>
<dbReference type="GO" id="GO:0071966">
    <property type="term" value="P:fungal-type cell wall polysaccharide metabolic process"/>
    <property type="evidence" value="ECO:0007669"/>
    <property type="project" value="TreeGrafter"/>
</dbReference>
<feature type="compositionally biased region" description="Low complexity" evidence="1">
    <location>
        <begin position="93"/>
        <end position="104"/>
    </location>
</feature>
<dbReference type="STRING" id="857340.A0A086TH89"/>
<dbReference type="Gene3D" id="3.20.20.80">
    <property type="entry name" value="Glycosidases"/>
    <property type="match status" value="1"/>
</dbReference>